<dbReference type="InterPro" id="IPR013783">
    <property type="entry name" value="Ig-like_fold"/>
</dbReference>
<keyword evidence="2" id="KW-0732">Signal</keyword>
<comment type="caution">
    <text evidence="4">The sequence shown here is derived from an EMBL/GenBank/DDBJ whole genome shotgun (WGS) entry which is preliminary data.</text>
</comment>
<dbReference type="SUPFAM" id="SSF48726">
    <property type="entry name" value="Immunoglobulin"/>
    <property type="match status" value="2"/>
</dbReference>
<dbReference type="PANTHER" id="PTHR21261:SF15">
    <property type="entry name" value="BEATEN PATH IIIA, ISOFORM D-RELATED"/>
    <property type="match status" value="1"/>
</dbReference>
<feature type="domain" description="Ig-like" evidence="3">
    <location>
        <begin position="28"/>
        <end position="129"/>
    </location>
</feature>
<protein>
    <recommendedName>
        <fullName evidence="3">Ig-like domain-containing protein</fullName>
    </recommendedName>
</protein>
<evidence type="ECO:0000313" key="4">
    <source>
        <dbReference type="EMBL" id="KAG7302556.1"/>
    </source>
</evidence>
<feature type="domain" description="Ig-like" evidence="3">
    <location>
        <begin position="138"/>
        <end position="237"/>
    </location>
</feature>
<dbReference type="EMBL" id="JAHIBW010000017">
    <property type="protein sequence ID" value="KAG7302556.1"/>
    <property type="molecule type" value="Genomic_DNA"/>
</dbReference>
<feature type="signal peptide" evidence="2">
    <location>
        <begin position="1"/>
        <end position="16"/>
    </location>
</feature>
<reference evidence="4 5" key="1">
    <citation type="submission" date="2021-06" db="EMBL/GenBank/DDBJ databases">
        <title>A haploid diamondback moth (Plutella xylostella L.) genome assembly resolves 31 chromosomes and identifies a diamide resistance mutation.</title>
        <authorList>
            <person name="Ward C.M."/>
            <person name="Perry K.D."/>
            <person name="Baker G."/>
            <person name="Powis K."/>
            <person name="Heckel D.G."/>
            <person name="Baxter S.W."/>
        </authorList>
    </citation>
    <scope>NUCLEOTIDE SEQUENCE [LARGE SCALE GENOMIC DNA]</scope>
    <source>
        <strain evidence="4 5">LV</strain>
        <tissue evidence="4">Single pupa</tissue>
    </source>
</reference>
<dbReference type="InterPro" id="IPR007110">
    <property type="entry name" value="Ig-like_dom"/>
</dbReference>
<sequence>MSLVLVLGLFVVIASAHNITLLEVPQYGDPRKEARLVCHYESARGDPPLHSVKWYRENNEIFRFTPGQVPSTRTFNTTSGSVTPGACNMQSCAVRVALPPRYNTRVAYTCEVSAEGPRFAVVKQTKNLTVAVALHQDPVIQGAPGSAQPGEQLQLNCSTAPAAPPASLLWYIDGQPEKTESWLYHTEVSPPNEFGLRASWRTLRFRVPSANARSQVSLRCEATQPTRPPYSRASDATVVIDRSPHLSMFTASGSSEPTYNGLARLLAAVGGFHVLYRHSAFSDLGTKWF</sequence>
<evidence type="ECO:0000256" key="1">
    <source>
        <dbReference type="ARBA" id="ARBA00023157"/>
    </source>
</evidence>
<dbReference type="PANTHER" id="PTHR21261">
    <property type="entry name" value="BEAT PROTEIN"/>
    <property type="match status" value="1"/>
</dbReference>
<keyword evidence="5" id="KW-1185">Reference proteome</keyword>
<proteinExistence type="predicted"/>
<evidence type="ECO:0000259" key="3">
    <source>
        <dbReference type="PROSITE" id="PS50835"/>
    </source>
</evidence>
<dbReference type="InterPro" id="IPR036179">
    <property type="entry name" value="Ig-like_dom_sf"/>
</dbReference>
<evidence type="ECO:0000313" key="5">
    <source>
        <dbReference type="Proteomes" id="UP000823941"/>
    </source>
</evidence>
<accession>A0ABQ7QBF6</accession>
<dbReference type="Pfam" id="PF08205">
    <property type="entry name" value="C2-set_2"/>
    <property type="match status" value="1"/>
</dbReference>
<gene>
    <name evidence="4" type="ORF">JYU34_012481</name>
</gene>
<feature type="chain" id="PRO_5046064348" description="Ig-like domain-containing protein" evidence="2">
    <location>
        <begin position="17"/>
        <end position="289"/>
    </location>
</feature>
<keyword evidence="1" id="KW-1015">Disulfide bond</keyword>
<organism evidence="4 5">
    <name type="scientific">Plutella xylostella</name>
    <name type="common">Diamondback moth</name>
    <name type="synonym">Plutella maculipennis</name>
    <dbReference type="NCBI Taxonomy" id="51655"/>
    <lineage>
        <taxon>Eukaryota</taxon>
        <taxon>Metazoa</taxon>
        <taxon>Ecdysozoa</taxon>
        <taxon>Arthropoda</taxon>
        <taxon>Hexapoda</taxon>
        <taxon>Insecta</taxon>
        <taxon>Pterygota</taxon>
        <taxon>Neoptera</taxon>
        <taxon>Endopterygota</taxon>
        <taxon>Lepidoptera</taxon>
        <taxon>Glossata</taxon>
        <taxon>Ditrysia</taxon>
        <taxon>Yponomeutoidea</taxon>
        <taxon>Plutellidae</taxon>
        <taxon>Plutella</taxon>
    </lineage>
</organism>
<dbReference type="Gene3D" id="2.60.40.10">
    <property type="entry name" value="Immunoglobulins"/>
    <property type="match status" value="1"/>
</dbReference>
<evidence type="ECO:0000256" key="2">
    <source>
        <dbReference type="SAM" id="SignalP"/>
    </source>
</evidence>
<dbReference type="PROSITE" id="PS50835">
    <property type="entry name" value="IG_LIKE"/>
    <property type="match status" value="2"/>
</dbReference>
<dbReference type="InterPro" id="IPR013162">
    <property type="entry name" value="CD80_C2-set"/>
</dbReference>
<name>A0ABQ7QBF6_PLUXY</name>
<dbReference type="Proteomes" id="UP000823941">
    <property type="component" value="Chromosome 17"/>
</dbReference>